<feature type="transmembrane region" description="Helical" evidence="1">
    <location>
        <begin position="64"/>
        <end position="85"/>
    </location>
</feature>
<dbReference type="EMBL" id="JYJA01000038">
    <property type="protein sequence ID" value="KJL41227.1"/>
    <property type="molecule type" value="Genomic_DNA"/>
</dbReference>
<feature type="transmembrane region" description="Helical" evidence="1">
    <location>
        <begin position="380"/>
        <end position="398"/>
    </location>
</feature>
<feature type="transmembrane region" description="Helical" evidence="1">
    <location>
        <begin position="221"/>
        <end position="240"/>
    </location>
</feature>
<feature type="transmembrane region" description="Helical" evidence="1">
    <location>
        <begin position="246"/>
        <end position="269"/>
    </location>
</feature>
<keyword evidence="1" id="KW-1133">Transmembrane helix</keyword>
<keyword evidence="3" id="KW-1185">Reference proteome</keyword>
<dbReference type="InterPro" id="IPR046671">
    <property type="entry name" value="DUF6541"/>
</dbReference>
<name>A0A0M2H460_MICTR</name>
<feature type="transmembrane region" description="Helical" evidence="1">
    <location>
        <begin position="327"/>
        <end position="348"/>
    </location>
</feature>
<feature type="transmembrane region" description="Helical" evidence="1">
    <location>
        <begin position="479"/>
        <end position="506"/>
    </location>
</feature>
<gene>
    <name evidence="2" type="ORF">RS82_03144</name>
</gene>
<dbReference type="OrthoDB" id="3169698at2"/>
<dbReference type="Pfam" id="PF20176">
    <property type="entry name" value="DUF6541"/>
    <property type="match status" value="1"/>
</dbReference>
<proteinExistence type="predicted"/>
<evidence type="ECO:0000313" key="3">
    <source>
        <dbReference type="Proteomes" id="UP000034098"/>
    </source>
</evidence>
<protein>
    <recommendedName>
        <fullName evidence="4">Glycosyltransferase RgtA/B/C/D-like domain-containing protein</fullName>
    </recommendedName>
</protein>
<feature type="transmembrane region" description="Helical" evidence="1">
    <location>
        <begin position="276"/>
        <end position="293"/>
    </location>
</feature>
<feature type="transmembrane region" description="Helical" evidence="1">
    <location>
        <begin position="446"/>
        <end position="467"/>
    </location>
</feature>
<accession>A0A0M2H460</accession>
<dbReference type="RefSeq" id="WP_045301021.1">
    <property type="nucleotide sequence ID" value="NZ_JYJA01000038.1"/>
</dbReference>
<dbReference type="PATRIC" id="fig|69370.6.peg.3200"/>
<sequence length="650" mass="68129">MTDWIPAVAPILVAAAVLIVPGYAAVRVLGFRGLHAWAFAGPVSVTILAAASLISPLIGLPWTLVGPALVTVAACAVAAILRFSLRSRFAMLGLQPIGRGVLAAALAIGGALITVQFVLIVGDPENISQTFDNIFHLNAARYILDTQNASPLSVSQLTRTQSTGITFYPAVWHAAVALVAEVTGVSVGVASNAVMIAAGALIWPAGVMLLGIALFGRSRAFTMAVGILSAAAPAFPILMIDYGVLFPYFLSLCALPVTIAASLATLGLIDRSPSRGVAPWLVVLVATVPGLLMVHPAAFMAWLLLTAVAAIVAYVLLLRRRPGRRTVWLASGSLAAAGVIGLLLWRALRPGIPEDIWYPSQTPGQAIGEALTMSMERGQIPIVLAIAVLAGAIIAWRGRSTRGRLAVGFLVLLMALFVTATSMQWLWLRKIIVGAWYVNSPRLAALIPIIAIPLAAVAIVALWRWFVGRGPGRRATPGTAPYISLAAGASIALILATQLIAIPAAIEKARLMYIPTDASPLLTPDERALIDMLPTLVPDDAVIAGNPGTGTAMAYALTGVKVLHPGVVIEMTDDITLIDDEANDAEPGSAVCDALERTGVDYVLDFGTQEINGESHPYPGFQNLGRSSAAELVERVGDAKLFRIVGCDRG</sequence>
<evidence type="ECO:0008006" key="4">
    <source>
        <dbReference type="Google" id="ProtNLM"/>
    </source>
</evidence>
<dbReference type="Proteomes" id="UP000034098">
    <property type="component" value="Unassembled WGS sequence"/>
</dbReference>
<feature type="transmembrane region" description="Helical" evidence="1">
    <location>
        <begin position="193"/>
        <end position="214"/>
    </location>
</feature>
<reference evidence="2 3" key="1">
    <citation type="submission" date="2015-02" db="EMBL/GenBank/DDBJ databases">
        <title>Draft genome sequences of ten Microbacterium spp. with emphasis on heavy metal contaminated environments.</title>
        <authorList>
            <person name="Corretto E."/>
        </authorList>
    </citation>
    <scope>NUCLEOTIDE SEQUENCE [LARGE SCALE GENOMIC DNA]</scope>
    <source>
        <strain evidence="2 3">DSM 8608</strain>
    </source>
</reference>
<feature type="transmembrane region" description="Helical" evidence="1">
    <location>
        <begin position="405"/>
        <end position="426"/>
    </location>
</feature>
<evidence type="ECO:0000313" key="2">
    <source>
        <dbReference type="EMBL" id="KJL41227.1"/>
    </source>
</evidence>
<evidence type="ECO:0000256" key="1">
    <source>
        <dbReference type="SAM" id="Phobius"/>
    </source>
</evidence>
<feature type="transmembrane region" description="Helical" evidence="1">
    <location>
        <begin position="38"/>
        <end position="58"/>
    </location>
</feature>
<feature type="transmembrane region" description="Helical" evidence="1">
    <location>
        <begin position="97"/>
        <end position="121"/>
    </location>
</feature>
<dbReference type="AlphaFoldDB" id="A0A0M2H460"/>
<organism evidence="2 3">
    <name type="scientific">Microbacterium trichothecenolyticum</name>
    <name type="common">Aureobacterium trichothecenolyticum</name>
    <dbReference type="NCBI Taxonomy" id="69370"/>
    <lineage>
        <taxon>Bacteria</taxon>
        <taxon>Bacillati</taxon>
        <taxon>Actinomycetota</taxon>
        <taxon>Actinomycetes</taxon>
        <taxon>Micrococcales</taxon>
        <taxon>Microbacteriaceae</taxon>
        <taxon>Microbacterium</taxon>
    </lineage>
</organism>
<feature type="transmembrane region" description="Helical" evidence="1">
    <location>
        <begin position="299"/>
        <end position="318"/>
    </location>
</feature>
<keyword evidence="1" id="KW-0472">Membrane</keyword>
<keyword evidence="1" id="KW-0812">Transmembrane</keyword>
<feature type="transmembrane region" description="Helical" evidence="1">
    <location>
        <begin position="6"/>
        <end position="26"/>
    </location>
</feature>
<comment type="caution">
    <text evidence="2">The sequence shown here is derived from an EMBL/GenBank/DDBJ whole genome shotgun (WGS) entry which is preliminary data.</text>
</comment>